<dbReference type="InterPro" id="IPR002716">
    <property type="entry name" value="PIN_dom"/>
</dbReference>
<dbReference type="SUPFAM" id="SSF88723">
    <property type="entry name" value="PIN domain-like"/>
    <property type="match status" value="1"/>
</dbReference>
<dbReference type="InterPro" id="IPR029060">
    <property type="entry name" value="PIN-like_dom_sf"/>
</dbReference>
<protein>
    <submittedName>
        <fullName evidence="2">PIN domain-containing protein</fullName>
    </submittedName>
</protein>
<evidence type="ECO:0000259" key="1">
    <source>
        <dbReference type="Pfam" id="PF01850"/>
    </source>
</evidence>
<comment type="caution">
    <text evidence="2">The sequence shown here is derived from an EMBL/GenBank/DDBJ whole genome shotgun (WGS) entry which is preliminary data.</text>
</comment>
<evidence type="ECO:0000313" key="2">
    <source>
        <dbReference type="EMBL" id="HGI44411.1"/>
    </source>
</evidence>
<dbReference type="AlphaFoldDB" id="A0A7C4FFX1"/>
<sequence length="100" mass="11396">MSALRVLLRANAHPEVVRRGLSLLEEDFGEVHPTLEGYLRALELRRKGFPDIIDLLLYTTALSNGILFLTRDERLYSFLSGEGEETGAILLEEDFLREYA</sequence>
<reference evidence="2" key="1">
    <citation type="journal article" date="2020" name="mSystems">
        <title>Genome- and Community-Level Interaction Insights into Carbon Utilization and Element Cycling Functions of Hydrothermarchaeota in Hydrothermal Sediment.</title>
        <authorList>
            <person name="Zhou Z."/>
            <person name="Liu Y."/>
            <person name="Xu W."/>
            <person name="Pan J."/>
            <person name="Luo Z.H."/>
            <person name="Li M."/>
        </authorList>
    </citation>
    <scope>NUCLEOTIDE SEQUENCE [LARGE SCALE GENOMIC DNA]</scope>
    <source>
        <strain evidence="2">SpSt-735</strain>
    </source>
</reference>
<feature type="domain" description="PIN" evidence="1">
    <location>
        <begin position="17"/>
        <end position="76"/>
    </location>
</feature>
<name>A0A7C4FFX1_THEPE</name>
<proteinExistence type="predicted"/>
<dbReference type="EMBL" id="DTFI01000257">
    <property type="protein sequence ID" value="HGI44411.1"/>
    <property type="molecule type" value="Genomic_DNA"/>
</dbReference>
<gene>
    <name evidence="2" type="ORF">ENV17_08520</name>
</gene>
<organism evidence="2">
    <name type="scientific">Thermofilum pendens</name>
    <dbReference type="NCBI Taxonomy" id="2269"/>
    <lineage>
        <taxon>Archaea</taxon>
        <taxon>Thermoproteota</taxon>
        <taxon>Thermoprotei</taxon>
        <taxon>Thermofilales</taxon>
        <taxon>Thermofilaceae</taxon>
        <taxon>Thermofilum</taxon>
    </lineage>
</organism>
<accession>A0A7C4FFX1</accession>
<dbReference type="Pfam" id="PF01850">
    <property type="entry name" value="PIN"/>
    <property type="match status" value="1"/>
</dbReference>